<dbReference type="InterPro" id="IPR014262">
    <property type="entry name" value="HAF_rpt"/>
</dbReference>
<sequence>MTSTGNIANVQRLVRPFHNRFWWHRTRRKRRRCSGNGVAYGINNEDQIVGASNLTGSITEHAFIWQNGVMTDLNSLLNNPNWTLQTAQAINDSGQITGIAVNNQNGAIDAFLLTPSSIPIPAPLPNAGLLFLAALTSIFSMRGKKDIEAKFVA</sequence>
<dbReference type="AlphaFoldDB" id="A0A975MQV4"/>
<evidence type="ECO:0000313" key="1">
    <source>
        <dbReference type="EMBL" id="QWF72327.1"/>
    </source>
</evidence>
<dbReference type="RefSeq" id="WP_215584696.1">
    <property type="nucleotide sequence ID" value="NZ_CP073754.1"/>
</dbReference>
<protein>
    <recommendedName>
        <fullName evidence="3">Extracellular repeat protein, HAF family</fullName>
    </recommendedName>
</protein>
<gene>
    <name evidence="1" type="ORF">KEF85_07740</name>
</gene>
<dbReference type="KEGG" id="mpad:KEF85_07740"/>
<dbReference type="EMBL" id="CP073754">
    <property type="protein sequence ID" value="QWF72327.1"/>
    <property type="molecule type" value="Genomic_DNA"/>
</dbReference>
<dbReference type="Proteomes" id="UP000676649">
    <property type="component" value="Chromosome"/>
</dbReference>
<dbReference type="NCBIfam" id="TIGR02913">
    <property type="entry name" value="HAF_rpt"/>
    <property type="match status" value="1"/>
</dbReference>
<reference evidence="1" key="1">
    <citation type="submission" date="2021-04" db="EMBL/GenBank/DDBJ databases">
        <title>Draft genome sequence data of methanotrophic Methylovulum sp. strain S1L and Methylomonas sp. strain S2AM isolated from boreal lake water columns.</title>
        <authorList>
            <person name="Rissanen A.J."/>
            <person name="Mangayil R."/>
            <person name="Svenning M.M."/>
            <person name="Khanongnuch R."/>
        </authorList>
    </citation>
    <scope>NUCLEOTIDE SEQUENCE</scope>
    <source>
        <strain evidence="1">S2AM</strain>
    </source>
</reference>
<organism evidence="1 2">
    <name type="scientific">Methylomonas paludis</name>
    <dbReference type="NCBI Taxonomy" id="1173101"/>
    <lineage>
        <taxon>Bacteria</taxon>
        <taxon>Pseudomonadati</taxon>
        <taxon>Pseudomonadota</taxon>
        <taxon>Gammaproteobacteria</taxon>
        <taxon>Methylococcales</taxon>
        <taxon>Methylococcaceae</taxon>
        <taxon>Methylomonas</taxon>
    </lineage>
</organism>
<proteinExistence type="predicted"/>
<accession>A0A975MQV4</accession>
<name>A0A975MQV4_9GAMM</name>
<evidence type="ECO:0000313" key="2">
    <source>
        <dbReference type="Proteomes" id="UP000676649"/>
    </source>
</evidence>
<keyword evidence="2" id="KW-1185">Reference proteome</keyword>
<evidence type="ECO:0008006" key="3">
    <source>
        <dbReference type="Google" id="ProtNLM"/>
    </source>
</evidence>